<protein>
    <submittedName>
        <fullName evidence="3">Uncharacterized protein</fullName>
    </submittedName>
</protein>
<keyword evidence="2" id="KW-0812">Transmembrane</keyword>
<comment type="caution">
    <text evidence="3">The sequence shown here is derived from an EMBL/GenBank/DDBJ whole genome shotgun (WGS) entry which is preliminary data.</text>
</comment>
<organism evidence="3 4">
    <name type="scientific">Aspergillus pseudoustus</name>
    <dbReference type="NCBI Taxonomy" id="1810923"/>
    <lineage>
        <taxon>Eukaryota</taxon>
        <taxon>Fungi</taxon>
        <taxon>Dikarya</taxon>
        <taxon>Ascomycota</taxon>
        <taxon>Pezizomycotina</taxon>
        <taxon>Eurotiomycetes</taxon>
        <taxon>Eurotiomycetidae</taxon>
        <taxon>Eurotiales</taxon>
        <taxon>Aspergillaceae</taxon>
        <taxon>Aspergillus</taxon>
        <taxon>Aspergillus subgen. Nidulantes</taxon>
    </lineage>
</organism>
<evidence type="ECO:0000256" key="1">
    <source>
        <dbReference type="SAM" id="MobiDB-lite"/>
    </source>
</evidence>
<evidence type="ECO:0000256" key="2">
    <source>
        <dbReference type="SAM" id="Phobius"/>
    </source>
</evidence>
<evidence type="ECO:0000313" key="3">
    <source>
        <dbReference type="EMBL" id="KAL2841717.1"/>
    </source>
</evidence>
<feature type="transmembrane region" description="Helical" evidence="2">
    <location>
        <begin position="414"/>
        <end position="441"/>
    </location>
</feature>
<feature type="transmembrane region" description="Helical" evidence="2">
    <location>
        <begin position="337"/>
        <end position="360"/>
    </location>
</feature>
<dbReference type="EMBL" id="JBFXLU010000106">
    <property type="protein sequence ID" value="KAL2841717.1"/>
    <property type="molecule type" value="Genomic_DNA"/>
</dbReference>
<keyword evidence="2" id="KW-1133">Transmembrane helix</keyword>
<dbReference type="Proteomes" id="UP001610446">
    <property type="component" value="Unassembled WGS sequence"/>
</dbReference>
<keyword evidence="2" id="KW-0472">Membrane</keyword>
<accession>A0ABR4JNW0</accession>
<proteinExistence type="predicted"/>
<sequence length="451" mass="48966">MNITINVPEGSSSHGDPNLLCTPPEWYDYILFFFTNYFAHAATIIAVPGQSITETICVAVTALLVPSSGIMRAVEVVIRRPLLRAADPLSRAAAATALCMVVKVHCDADGDPTRNIDFSDYPWMQHLNLIRYPATLHGRADLPRGYTFAYVPRSGRLKLRKRRHEDAGKGSTHSAPQSDNRAESQTVNEGDAVLDTTPQPSSDKGPERTGDTKLADDDAGNETGKIPGDLAASYNIPKAIISLAQGMWAIVTLYRSRGNQIRRYGYAAFGLTVAPYAYMSVINLIATCLTPEYPAIFMVRTPLMDEAEAQGAVIAGEVACIDMDLLTIDNPQLDDNLAAWLSGFLLSLPPLAIVGALSQFSAGSSSIPERGFTMTWLATGIFGGLWAYFWQLVLFENENKEGRARSSTREKGRIYAGFTSLVAIPLAAPAVGGFVVVAQMLREYGVCVRYS</sequence>
<gene>
    <name evidence="3" type="ORF">BJY01DRAFT_217123</name>
</gene>
<feature type="region of interest" description="Disordered" evidence="1">
    <location>
        <begin position="159"/>
        <end position="222"/>
    </location>
</feature>
<feature type="compositionally biased region" description="Basic and acidic residues" evidence="1">
    <location>
        <begin position="204"/>
        <end position="216"/>
    </location>
</feature>
<name>A0ABR4JNW0_9EURO</name>
<feature type="transmembrane region" description="Helical" evidence="2">
    <location>
        <begin position="372"/>
        <end position="394"/>
    </location>
</feature>
<evidence type="ECO:0000313" key="4">
    <source>
        <dbReference type="Proteomes" id="UP001610446"/>
    </source>
</evidence>
<keyword evidence="4" id="KW-1185">Reference proteome</keyword>
<reference evidence="3 4" key="1">
    <citation type="submission" date="2024-07" db="EMBL/GenBank/DDBJ databases">
        <title>Section-level genome sequencing and comparative genomics of Aspergillus sections Usti and Cavernicolus.</title>
        <authorList>
            <consortium name="Lawrence Berkeley National Laboratory"/>
            <person name="Nybo J.L."/>
            <person name="Vesth T.C."/>
            <person name="Theobald S."/>
            <person name="Frisvad J.C."/>
            <person name="Larsen T.O."/>
            <person name="Kjaerboelling I."/>
            <person name="Rothschild-Mancinelli K."/>
            <person name="Lyhne E.K."/>
            <person name="Kogle M.E."/>
            <person name="Barry K."/>
            <person name="Clum A."/>
            <person name="Na H."/>
            <person name="Ledsgaard L."/>
            <person name="Lin J."/>
            <person name="Lipzen A."/>
            <person name="Kuo A."/>
            <person name="Riley R."/>
            <person name="Mondo S."/>
            <person name="Labutti K."/>
            <person name="Haridas S."/>
            <person name="Pangalinan J."/>
            <person name="Salamov A.A."/>
            <person name="Simmons B.A."/>
            <person name="Magnuson J.K."/>
            <person name="Chen J."/>
            <person name="Drula E."/>
            <person name="Henrissat B."/>
            <person name="Wiebenga A."/>
            <person name="Lubbers R.J."/>
            <person name="Gomes A.C."/>
            <person name="Makela M.R."/>
            <person name="Stajich J."/>
            <person name="Grigoriev I.V."/>
            <person name="Mortensen U.H."/>
            <person name="De Vries R.P."/>
            <person name="Baker S.E."/>
            <person name="Andersen M.R."/>
        </authorList>
    </citation>
    <scope>NUCLEOTIDE SEQUENCE [LARGE SCALE GENOMIC DNA]</scope>
    <source>
        <strain evidence="3 4">CBS 123904</strain>
    </source>
</reference>
<feature type="compositionally biased region" description="Polar residues" evidence="1">
    <location>
        <begin position="171"/>
        <end position="188"/>
    </location>
</feature>
<feature type="transmembrane region" description="Helical" evidence="2">
    <location>
        <begin position="266"/>
        <end position="286"/>
    </location>
</feature>